<protein>
    <submittedName>
        <fullName evidence="2">Alpha/beta hydrolase family protein</fullName>
    </submittedName>
</protein>
<name>A0A543JJS4_9PSEU</name>
<keyword evidence="3" id="KW-1185">Reference proteome</keyword>
<evidence type="ECO:0000313" key="3">
    <source>
        <dbReference type="Proteomes" id="UP000316628"/>
    </source>
</evidence>
<feature type="domain" description="AB hydrolase-1" evidence="1">
    <location>
        <begin position="5"/>
        <end position="214"/>
    </location>
</feature>
<organism evidence="2 3">
    <name type="scientific">Saccharothrix saharensis</name>
    <dbReference type="NCBI Taxonomy" id="571190"/>
    <lineage>
        <taxon>Bacteria</taxon>
        <taxon>Bacillati</taxon>
        <taxon>Actinomycetota</taxon>
        <taxon>Actinomycetes</taxon>
        <taxon>Pseudonocardiales</taxon>
        <taxon>Pseudonocardiaceae</taxon>
        <taxon>Saccharothrix</taxon>
    </lineage>
</organism>
<proteinExistence type="predicted"/>
<dbReference type="OrthoDB" id="9773549at2"/>
<dbReference type="InterPro" id="IPR052897">
    <property type="entry name" value="Sec-Metab_Biosynth_Hydrolase"/>
</dbReference>
<gene>
    <name evidence="2" type="ORF">FHX81_5500</name>
</gene>
<evidence type="ECO:0000313" key="2">
    <source>
        <dbReference type="EMBL" id="TQM83086.1"/>
    </source>
</evidence>
<dbReference type="InterPro" id="IPR029058">
    <property type="entry name" value="AB_hydrolase_fold"/>
</dbReference>
<dbReference type="Proteomes" id="UP000316628">
    <property type="component" value="Unassembled WGS sequence"/>
</dbReference>
<dbReference type="Pfam" id="PF12697">
    <property type="entry name" value="Abhydrolase_6"/>
    <property type="match status" value="1"/>
</dbReference>
<reference evidence="2 3" key="1">
    <citation type="submission" date="2019-06" db="EMBL/GenBank/DDBJ databases">
        <title>Sequencing the genomes of 1000 actinobacteria strains.</title>
        <authorList>
            <person name="Klenk H.-P."/>
        </authorList>
    </citation>
    <scope>NUCLEOTIDE SEQUENCE [LARGE SCALE GENOMIC DNA]</scope>
    <source>
        <strain evidence="2 3">DSM 45456</strain>
    </source>
</reference>
<dbReference type="PANTHER" id="PTHR37017:SF11">
    <property type="entry name" value="ESTERASE_LIPASE_THIOESTERASE DOMAIN-CONTAINING PROTEIN"/>
    <property type="match status" value="1"/>
</dbReference>
<sequence>MTTYVLVHGAWHGGWAWERVTPLLTATGAHVVAPDLTHDRDVGLADHVAEVVAAVDAVADPDLVLVGHSYAGLVVRAAADRRPDRVAHLVLVDGWAGPDGSSLADLAPDWFTERVTAAAGPDGLVPPPPPASYGVTDPGDADWLGRRLRTHPLRTFTEPTRLTGAVDRVPGTGVHCLPEAFPFARFATDLGYRTVPLEAAHDVPLTDPRAVADVLLAVGSREAPTLG</sequence>
<dbReference type="EMBL" id="VFPP01000001">
    <property type="protein sequence ID" value="TQM83086.1"/>
    <property type="molecule type" value="Genomic_DNA"/>
</dbReference>
<evidence type="ECO:0000259" key="1">
    <source>
        <dbReference type="Pfam" id="PF12697"/>
    </source>
</evidence>
<dbReference type="RefSeq" id="WP_141980879.1">
    <property type="nucleotide sequence ID" value="NZ_VFPP01000001.1"/>
</dbReference>
<accession>A0A543JJS4</accession>
<dbReference type="PANTHER" id="PTHR37017">
    <property type="entry name" value="AB HYDROLASE-1 DOMAIN-CONTAINING PROTEIN-RELATED"/>
    <property type="match status" value="1"/>
</dbReference>
<dbReference type="InterPro" id="IPR000073">
    <property type="entry name" value="AB_hydrolase_1"/>
</dbReference>
<dbReference type="SUPFAM" id="SSF53474">
    <property type="entry name" value="alpha/beta-Hydrolases"/>
    <property type="match status" value="1"/>
</dbReference>
<dbReference type="AlphaFoldDB" id="A0A543JJS4"/>
<comment type="caution">
    <text evidence="2">The sequence shown here is derived from an EMBL/GenBank/DDBJ whole genome shotgun (WGS) entry which is preliminary data.</text>
</comment>
<dbReference type="GO" id="GO:0016787">
    <property type="term" value="F:hydrolase activity"/>
    <property type="evidence" value="ECO:0007669"/>
    <property type="project" value="UniProtKB-KW"/>
</dbReference>
<dbReference type="Gene3D" id="3.40.50.1820">
    <property type="entry name" value="alpha/beta hydrolase"/>
    <property type="match status" value="1"/>
</dbReference>
<keyword evidence="2" id="KW-0378">Hydrolase</keyword>